<evidence type="ECO:0000256" key="5">
    <source>
        <dbReference type="SAM" id="MobiDB-lite"/>
    </source>
</evidence>
<feature type="compositionally biased region" description="Polar residues" evidence="5">
    <location>
        <begin position="1310"/>
        <end position="1319"/>
    </location>
</feature>
<feature type="region of interest" description="Disordered" evidence="5">
    <location>
        <begin position="554"/>
        <end position="614"/>
    </location>
</feature>
<keyword evidence="8" id="KW-1185">Reference proteome</keyword>
<dbReference type="InterPro" id="IPR025574">
    <property type="entry name" value="Nucleoporin_FG_rpt"/>
</dbReference>
<evidence type="ECO:0000256" key="2">
    <source>
        <dbReference type="ARBA" id="ARBA00022771"/>
    </source>
</evidence>
<evidence type="ECO:0000313" key="8">
    <source>
        <dbReference type="Proteomes" id="UP000823405"/>
    </source>
</evidence>
<feature type="compositionally biased region" description="Basic and acidic residues" evidence="5">
    <location>
        <begin position="174"/>
        <end position="190"/>
    </location>
</feature>
<evidence type="ECO:0000256" key="4">
    <source>
        <dbReference type="PROSITE-ProRule" id="PRU00322"/>
    </source>
</evidence>
<feature type="region of interest" description="Disordered" evidence="5">
    <location>
        <begin position="238"/>
        <end position="388"/>
    </location>
</feature>
<reference evidence="7" key="1">
    <citation type="journal article" date="2020" name="Fungal Divers.">
        <title>Resolving the Mortierellaceae phylogeny through synthesis of multi-gene phylogenetics and phylogenomics.</title>
        <authorList>
            <person name="Vandepol N."/>
            <person name="Liber J."/>
            <person name="Desiro A."/>
            <person name="Na H."/>
            <person name="Kennedy M."/>
            <person name="Barry K."/>
            <person name="Grigoriev I.V."/>
            <person name="Miller A.N."/>
            <person name="O'Donnell K."/>
            <person name="Stajich J.E."/>
            <person name="Bonito G."/>
        </authorList>
    </citation>
    <scope>NUCLEOTIDE SEQUENCE</scope>
    <source>
        <strain evidence="7">NVP60</strain>
    </source>
</reference>
<organism evidence="7 8">
    <name type="scientific">Linnemannia gamsii</name>
    <dbReference type="NCBI Taxonomy" id="64522"/>
    <lineage>
        <taxon>Eukaryota</taxon>
        <taxon>Fungi</taxon>
        <taxon>Fungi incertae sedis</taxon>
        <taxon>Mucoromycota</taxon>
        <taxon>Mortierellomycotina</taxon>
        <taxon>Mortierellomycetes</taxon>
        <taxon>Mortierellales</taxon>
        <taxon>Mortierellaceae</taxon>
        <taxon>Linnemannia</taxon>
    </lineage>
</organism>
<feature type="compositionally biased region" description="Low complexity" evidence="5">
    <location>
        <begin position="805"/>
        <end position="819"/>
    </location>
</feature>
<feature type="compositionally biased region" description="Basic and acidic residues" evidence="5">
    <location>
        <begin position="591"/>
        <end position="607"/>
    </location>
</feature>
<feature type="region of interest" description="Disordered" evidence="5">
    <location>
        <begin position="1195"/>
        <end position="1234"/>
    </location>
</feature>
<feature type="region of interest" description="Disordered" evidence="5">
    <location>
        <begin position="55"/>
        <end position="101"/>
    </location>
</feature>
<gene>
    <name evidence="7" type="ORF">BGZ97_012266</name>
</gene>
<feature type="compositionally biased region" description="Basic residues" evidence="5">
    <location>
        <begin position="362"/>
        <end position="371"/>
    </location>
</feature>
<feature type="domain" description="RanBP2-type" evidence="6">
    <location>
        <begin position="622"/>
        <end position="651"/>
    </location>
</feature>
<feature type="compositionally biased region" description="Basic and acidic residues" evidence="5">
    <location>
        <begin position="78"/>
        <end position="101"/>
    </location>
</feature>
<dbReference type="EMBL" id="JAAAIN010000787">
    <property type="protein sequence ID" value="KAG0310851.1"/>
    <property type="molecule type" value="Genomic_DNA"/>
</dbReference>
<evidence type="ECO:0000256" key="1">
    <source>
        <dbReference type="ARBA" id="ARBA00022723"/>
    </source>
</evidence>
<feature type="region of interest" description="Disordered" evidence="5">
    <location>
        <begin position="746"/>
        <end position="765"/>
    </location>
</feature>
<dbReference type="OrthoDB" id="79830at2759"/>
<dbReference type="Gene3D" id="4.10.1060.10">
    <property type="entry name" value="Zinc finger, RanBP2-type"/>
    <property type="match status" value="1"/>
</dbReference>
<feature type="region of interest" description="Disordered" evidence="5">
    <location>
        <begin position="152"/>
        <end position="198"/>
    </location>
</feature>
<proteinExistence type="predicted"/>
<comment type="caution">
    <text evidence="7">The sequence shown here is derived from an EMBL/GenBank/DDBJ whole genome shotgun (WGS) entry which is preliminary data.</text>
</comment>
<feature type="region of interest" description="Disordered" evidence="5">
    <location>
        <begin position="1306"/>
        <end position="1351"/>
    </location>
</feature>
<evidence type="ECO:0000313" key="7">
    <source>
        <dbReference type="EMBL" id="KAG0310851.1"/>
    </source>
</evidence>
<dbReference type="Pfam" id="PF13634">
    <property type="entry name" value="Nucleoporin_FG"/>
    <property type="match status" value="2"/>
</dbReference>
<evidence type="ECO:0000256" key="3">
    <source>
        <dbReference type="ARBA" id="ARBA00022833"/>
    </source>
</evidence>
<sequence length="1351" mass="137254">MESSSKNRFQPYARRARQQARQPDRAKEIIEHLPKPLVGIVKRSLQWLGIMEAEEDSDHELDRELNTTNGDFEFLPGADKEHEEQKAGKPDDKASKHDGEYSKLYPDLRNYLDSLNATQASELDSEELAAAMTPEKIAERLRLRKELMDSTKGLPIPAQNEEAAVAKSTQEGIPKNDKPEVSEPATKSDGETLDDMYKAGAALSPAEINLVMRMRRLQKQAPAATKPSDIRLLEEYLPNVNSPTARPHQESRNTLRQDRRGHDNFSPHSKEQHGLGRSQLRHEPSDVVMSSQDATEDSYDQRDRHTHTHSQSNRHCACGREVPDEPNVYPGKRTRANRSPSPGSDEDMNALRLISQEQEKPQKKRNIRKIPGRFTALDSSDEEEDQRQFDLKAAERKAVQKHQHSAYNSLHNSQGAPLYHTPPQIYPTLQYGVRTKLYNPRIDEALKWGASAPSDPVSLDSWRCPNCEQRTRKTSSTCLFCKAERPGPAIPNTTPISTLKAMMKSDNLHDLKESFTSNSVVSAAISVAPAAFGALATAGVTAGAFKAISSLVQESKDTEPTKKADAPKAPALFPMTAPTPPVVTPSVATPKDAEKDTEKEPEKEKPKVTGTWASIGFKGPDNTGKWKCGVCDSYSKDELDKCAACESPKPGAKPATAAAVPNMFAVAVANAISSPSNTKPAAAPVPALFTFGTPSSSAATSTKPAATAAPAMFSFGQPSSTPAPSVSSSAPAASLFTPTAAKPTLLDSTSSTSTPAAPGGFVFQAPTATPATTATKPATSLFGLPPAASTGGDAPKTSSLFSMPTSTTATSSDSTKTTTAPVSNPFTTTAAPIANPFALPSASTASAPAPAASSLFGVTTSAPASTLEASKPTVAPIFSFGSTAATTAPTTPTAPLFSIPASTAAPMFGAKPAATTGTSLFGTGSSNATTTTTTTAPLFGASTTTTAAPAFGVTTTSTPAPAFGASPTPTPSLFGGSSAAPASTSSMFGGSSVTSPAKPATSSLFGSTTTPAPVGSSLFGTPAASAATTTSTPATSAAAAAPASTGFGGFGASSTSGFSMSTPAASTTSASASPFAFGSATTVPTTAPSFGFGSNTPAATTTPAAATGFGMGFGSSANPSTGTSSSSSPFAFGSNSATGGFTGFGQNAGASPSTSSASMSMGATPTNPSSGGGFGGNTPAAGGFGMFGAGSSAPAFGASTQTPTTGFNSGNQSSQASPFGQQGGGGFGQSTFNSPMGGAGGFGASSGMTGFGASAAPGGGGGGGFGAGSITLAGGAGAGGFGSQAAGGGFGAPAGNTGAFGFQGMPTAPGGSQYTQPSQPAAGGFAFNMGVNTPTPGSDRKIAKMRKKRNP</sequence>
<protein>
    <recommendedName>
        <fullName evidence="6">RanBP2-type domain-containing protein</fullName>
    </recommendedName>
</protein>
<feature type="region of interest" description="Disordered" evidence="5">
    <location>
        <begin position="1"/>
        <end position="28"/>
    </location>
</feature>
<dbReference type="InterPro" id="IPR001876">
    <property type="entry name" value="Znf_RanBP2"/>
</dbReference>
<keyword evidence="1" id="KW-0479">Metal-binding</keyword>
<accession>A0A9P6R301</accession>
<feature type="region of interest" description="Disordered" evidence="5">
    <location>
        <begin position="1143"/>
        <end position="1177"/>
    </location>
</feature>
<dbReference type="Proteomes" id="UP000823405">
    <property type="component" value="Unassembled WGS sequence"/>
</dbReference>
<dbReference type="PROSITE" id="PS50199">
    <property type="entry name" value="ZF_RANBP2_2"/>
    <property type="match status" value="2"/>
</dbReference>
<feature type="compositionally biased region" description="Polar residues" evidence="5">
    <location>
        <begin position="1200"/>
        <end position="1211"/>
    </location>
</feature>
<keyword evidence="2 4" id="KW-0863">Zinc-finger</keyword>
<dbReference type="GO" id="GO:0005643">
    <property type="term" value="C:nuclear pore"/>
    <property type="evidence" value="ECO:0007669"/>
    <property type="project" value="UniProtKB-ARBA"/>
</dbReference>
<feature type="compositionally biased region" description="Basic and acidic residues" evidence="5">
    <location>
        <begin position="247"/>
        <end position="285"/>
    </location>
</feature>
<name>A0A9P6R301_9FUNG</name>
<evidence type="ECO:0000259" key="6">
    <source>
        <dbReference type="PROSITE" id="PS50199"/>
    </source>
</evidence>
<feature type="compositionally biased region" description="Low complexity" evidence="5">
    <location>
        <begin position="1148"/>
        <end position="1169"/>
    </location>
</feature>
<keyword evidence="3" id="KW-0862">Zinc</keyword>
<feature type="region of interest" description="Disordered" evidence="5">
    <location>
        <begin position="772"/>
        <end position="823"/>
    </location>
</feature>
<feature type="domain" description="RanBP2-type" evidence="6">
    <location>
        <begin position="458"/>
        <end position="487"/>
    </location>
</feature>
<feature type="compositionally biased region" description="Low complexity" evidence="5">
    <location>
        <begin position="567"/>
        <end position="576"/>
    </location>
</feature>
<dbReference type="GO" id="GO:0008270">
    <property type="term" value="F:zinc ion binding"/>
    <property type="evidence" value="ECO:0007669"/>
    <property type="project" value="UniProtKB-KW"/>
</dbReference>
<feature type="compositionally biased region" description="Basic and acidic residues" evidence="5">
    <location>
        <begin position="554"/>
        <end position="566"/>
    </location>
</feature>